<organism evidence="1 2">
    <name type="scientific">Bondarzewia mesenterica</name>
    <dbReference type="NCBI Taxonomy" id="1095465"/>
    <lineage>
        <taxon>Eukaryota</taxon>
        <taxon>Fungi</taxon>
        <taxon>Dikarya</taxon>
        <taxon>Basidiomycota</taxon>
        <taxon>Agaricomycotina</taxon>
        <taxon>Agaricomycetes</taxon>
        <taxon>Russulales</taxon>
        <taxon>Bondarzewiaceae</taxon>
        <taxon>Bondarzewia</taxon>
    </lineage>
</organism>
<reference evidence="1 2" key="1">
    <citation type="submission" date="2019-02" db="EMBL/GenBank/DDBJ databases">
        <title>Genome sequencing of the rare red list fungi Bondarzewia mesenterica.</title>
        <authorList>
            <person name="Buettner E."/>
            <person name="Kellner H."/>
        </authorList>
    </citation>
    <scope>NUCLEOTIDE SEQUENCE [LARGE SCALE GENOMIC DNA]</scope>
    <source>
        <strain evidence="1 2">DSM 108281</strain>
    </source>
</reference>
<keyword evidence="2" id="KW-1185">Reference proteome</keyword>
<evidence type="ECO:0000313" key="1">
    <source>
        <dbReference type="EMBL" id="THH16004.1"/>
    </source>
</evidence>
<proteinExistence type="predicted"/>
<protein>
    <submittedName>
        <fullName evidence="1">Uncharacterized protein</fullName>
    </submittedName>
</protein>
<dbReference type="OrthoDB" id="3366231at2759"/>
<dbReference type="AlphaFoldDB" id="A0A4S4LU58"/>
<evidence type="ECO:0000313" key="2">
    <source>
        <dbReference type="Proteomes" id="UP000310158"/>
    </source>
</evidence>
<accession>A0A4S4LU58</accession>
<dbReference type="EMBL" id="SGPL01000180">
    <property type="protein sequence ID" value="THH16004.1"/>
    <property type="molecule type" value="Genomic_DNA"/>
</dbReference>
<comment type="caution">
    <text evidence="1">The sequence shown here is derived from an EMBL/GenBank/DDBJ whole genome shotgun (WGS) entry which is preliminary data.</text>
</comment>
<name>A0A4S4LU58_9AGAM</name>
<sequence>MVPFNAGDVFYLRLILLHTPAQSFLDARTVHGTIHDTFHDAAKALLLVNDANEGLLALEEAVDSLHTPTQLRFLFIRIIIEGFLALPLWDHFCDALILDHYDRTQSTTAAIDHTLHDVTVLLADSGKHLHFYGLPEPSLMYSEEVEHELAFFE</sequence>
<dbReference type="Proteomes" id="UP000310158">
    <property type="component" value="Unassembled WGS sequence"/>
</dbReference>
<gene>
    <name evidence="1" type="ORF">EW146_g4565</name>
</gene>